<keyword evidence="3" id="KW-1185">Reference proteome</keyword>
<evidence type="ECO:0000313" key="2">
    <source>
        <dbReference type="EMBL" id="CAG8638140.1"/>
    </source>
</evidence>
<gene>
    <name evidence="2" type="ORF">PBRASI_LOCUS9620</name>
</gene>
<feature type="region of interest" description="Disordered" evidence="1">
    <location>
        <begin position="213"/>
        <end position="241"/>
    </location>
</feature>
<dbReference type="AlphaFoldDB" id="A0A9N9DJK7"/>
<name>A0A9N9DJK7_9GLOM</name>
<proteinExistence type="predicted"/>
<dbReference type="Proteomes" id="UP000789739">
    <property type="component" value="Unassembled WGS sequence"/>
</dbReference>
<dbReference type="InterPro" id="IPR021109">
    <property type="entry name" value="Peptidase_aspartic_dom_sf"/>
</dbReference>
<feature type="compositionally biased region" description="Basic and acidic residues" evidence="1">
    <location>
        <begin position="213"/>
        <end position="231"/>
    </location>
</feature>
<evidence type="ECO:0000313" key="3">
    <source>
        <dbReference type="Proteomes" id="UP000789739"/>
    </source>
</evidence>
<dbReference type="Gene3D" id="2.40.70.10">
    <property type="entry name" value="Acid Proteases"/>
    <property type="match status" value="1"/>
</dbReference>
<reference evidence="2" key="1">
    <citation type="submission" date="2021-06" db="EMBL/GenBank/DDBJ databases">
        <authorList>
            <person name="Kallberg Y."/>
            <person name="Tangrot J."/>
            <person name="Rosling A."/>
        </authorList>
    </citation>
    <scope>NUCLEOTIDE SEQUENCE</scope>
    <source>
        <strain evidence="2">BR232B</strain>
    </source>
</reference>
<comment type="caution">
    <text evidence="2">The sequence shown here is derived from an EMBL/GenBank/DDBJ whole genome shotgun (WGS) entry which is preliminary data.</text>
</comment>
<dbReference type="OrthoDB" id="2429651at2759"/>
<sequence length="540" mass="61769">MTALETANAGDFNDAVKCNVLKSKIGGKFAPVPANDPFTHGNPAINTPATLRGYLNAKYQRETIGSQQSAIQRLTQERFQSYDTPDSYEARIRLLTIGIADNDEQVLGFLKNQLPGELYTWMKIANPAGINAFFTELKNMWLERVPNLNEDINNQVQSKKKSIAKQQDVNISSQPLSQDIQKMFQDALLQQKTEFQSVIEKRDAEHKAELEKLESKLQRKSEVARPIREPKGPPSNLKTDEDYQNYYLSNYFRDLGLIGENDHKTFYPNEPFQRSRVEKTNQSTRMDRIESKVDEIGQMTSQFGKMVLENQARKPVAKSNRTQRYYPFQPINYSFSANEENSGYNEEDNIWGETPLLRNKLFPESDDQLFQLLSPALREIIINPLTKNKWVESLEYMQCKIEDIDIPDAFSDTASECVLMNKALNNALGWDLGIAPNFILTHNSDHKTKLISGHKDVPISVKHKNGWVTITVNIVVIDDKETDYLLCLGMPFIRKVKGITDSDKHEFRMTVRGKSYIIPTFIKPNEDINEDQSKALKKNA</sequence>
<accession>A0A9N9DJK7</accession>
<protein>
    <submittedName>
        <fullName evidence="2">3315_t:CDS:1</fullName>
    </submittedName>
</protein>
<organism evidence="2 3">
    <name type="scientific">Paraglomus brasilianum</name>
    <dbReference type="NCBI Taxonomy" id="144538"/>
    <lineage>
        <taxon>Eukaryota</taxon>
        <taxon>Fungi</taxon>
        <taxon>Fungi incertae sedis</taxon>
        <taxon>Mucoromycota</taxon>
        <taxon>Glomeromycotina</taxon>
        <taxon>Glomeromycetes</taxon>
        <taxon>Paraglomerales</taxon>
        <taxon>Paraglomeraceae</taxon>
        <taxon>Paraglomus</taxon>
    </lineage>
</organism>
<dbReference type="EMBL" id="CAJVPI010002201">
    <property type="protein sequence ID" value="CAG8638140.1"/>
    <property type="molecule type" value="Genomic_DNA"/>
</dbReference>
<evidence type="ECO:0000256" key="1">
    <source>
        <dbReference type="SAM" id="MobiDB-lite"/>
    </source>
</evidence>